<name>A0A8J7MG68_9BACT</name>
<comment type="caution">
    <text evidence="1">The sequence shown here is derived from an EMBL/GenBank/DDBJ whole genome shotgun (WGS) entry which is preliminary data.</text>
</comment>
<evidence type="ECO:0000313" key="2">
    <source>
        <dbReference type="Proteomes" id="UP000624703"/>
    </source>
</evidence>
<dbReference type="Proteomes" id="UP000624703">
    <property type="component" value="Unassembled WGS sequence"/>
</dbReference>
<accession>A0A8J7MG68</accession>
<dbReference type="AlphaFoldDB" id="A0A8J7MG68"/>
<keyword evidence="2" id="KW-1185">Reference proteome</keyword>
<reference evidence="1" key="1">
    <citation type="submission" date="2021-01" db="EMBL/GenBank/DDBJ databases">
        <title>Modified the classification status of verrucomicrobia.</title>
        <authorList>
            <person name="Feng X."/>
        </authorList>
    </citation>
    <scope>NUCLEOTIDE SEQUENCE</scope>
    <source>
        <strain evidence="1">_KCTC 22039</strain>
    </source>
</reference>
<proteinExistence type="predicted"/>
<dbReference type="EMBL" id="JAENIM010000045">
    <property type="protein sequence ID" value="MBK1792447.1"/>
    <property type="molecule type" value="Genomic_DNA"/>
</dbReference>
<organism evidence="1 2">
    <name type="scientific">Persicirhabdus sediminis</name>
    <dbReference type="NCBI Taxonomy" id="454144"/>
    <lineage>
        <taxon>Bacteria</taxon>
        <taxon>Pseudomonadati</taxon>
        <taxon>Verrucomicrobiota</taxon>
        <taxon>Verrucomicrobiia</taxon>
        <taxon>Verrucomicrobiales</taxon>
        <taxon>Verrucomicrobiaceae</taxon>
        <taxon>Persicirhabdus</taxon>
    </lineage>
</organism>
<protein>
    <submittedName>
        <fullName evidence="1">Uncharacterized protein</fullName>
    </submittedName>
</protein>
<sequence length="141" mass="16095">MSLPAHAAKLPAVTEPCHLLRSQETRPRPVHQHRSEIAKIAVSWATNPSAGPFLTARGNFFHLRKENPSYQFIHLFQMTGVYLDRPSTKRSYNTSHHFFIYPHEILIRISLEGLIIATPEPISTSLPRLAGMAFIMRRRKA</sequence>
<gene>
    <name evidence="1" type="ORF">JIN82_14885</name>
</gene>
<evidence type="ECO:0000313" key="1">
    <source>
        <dbReference type="EMBL" id="MBK1792447.1"/>
    </source>
</evidence>
<dbReference type="RefSeq" id="WP_200312458.1">
    <property type="nucleotide sequence ID" value="NZ_JAENIM010000045.1"/>
</dbReference>